<feature type="domain" description="DUF6830" evidence="1">
    <location>
        <begin position="582"/>
        <end position="656"/>
    </location>
</feature>
<evidence type="ECO:0000259" key="1">
    <source>
        <dbReference type="Pfam" id="PF20722"/>
    </source>
</evidence>
<comment type="caution">
    <text evidence="2">The sequence shown here is derived from an EMBL/GenBank/DDBJ whole genome shotgun (WGS) entry which is preliminary data.</text>
</comment>
<reference evidence="2" key="1">
    <citation type="journal article" date="2020" name="New Phytol.">
        <title>Comparative genomics reveals dynamic genome evolution in host specialist ectomycorrhizal fungi.</title>
        <authorList>
            <person name="Lofgren L.A."/>
            <person name="Nguyen N.H."/>
            <person name="Vilgalys R."/>
            <person name="Ruytinx J."/>
            <person name="Liao H.L."/>
            <person name="Branco S."/>
            <person name="Kuo A."/>
            <person name="LaButti K."/>
            <person name="Lipzen A."/>
            <person name="Andreopoulos W."/>
            <person name="Pangilinan J."/>
            <person name="Riley R."/>
            <person name="Hundley H."/>
            <person name="Na H."/>
            <person name="Barry K."/>
            <person name="Grigoriev I.V."/>
            <person name="Stajich J.E."/>
            <person name="Kennedy P.G."/>
        </authorList>
    </citation>
    <scope>NUCLEOTIDE SEQUENCE</scope>
    <source>
        <strain evidence="2">FC203</strain>
    </source>
</reference>
<dbReference type="InterPro" id="IPR049233">
    <property type="entry name" value="DUF6830"/>
</dbReference>
<keyword evidence="3" id="KW-1185">Reference proteome</keyword>
<dbReference type="Proteomes" id="UP001195769">
    <property type="component" value="Unassembled WGS sequence"/>
</dbReference>
<dbReference type="AlphaFoldDB" id="A0AAD4EJH3"/>
<accession>A0AAD4EJH3</accession>
<name>A0AAD4EJH3_9AGAM</name>
<sequence>MSKDNVLQRIIEPYKNSLTLTVIRERRLRKAFQVEAVRVHERYVSDMDTAMESLEEKYEGAGACYSEDGLTFLDVFDADEFAEYRKDNLFYPFASKEEWEVADYLLRSTLSMAAIDEFLKLHMKSSVSCTASEGNSAWDMQSQYPIGATILGAVLSSDKTNITTMTGARIAHPLLLGLTNICMRTRTKLSSKAFMLMALLPIPKYLHPNQRMCGMLEDRVVHECLSIVLKPLMIAAEVDIMMSDPVGNVRHCLTPLAVYIVDTPEAAMLACMRGKTSPFTMASYLQFGDHFQHPARTCAITLAQLASITVDPNDLEAYFEACAEHRLNGVHAPFWKGYPHADPSIFLTPEPLHHWHKEFYDHDLQWCLKVVGAQELDFRFSILQPITGYHHFAGGISKLKQVTGRVHRDIQCYIVGLISGVAPRHFMIAICALMDVQYLAQCPAPDNNLLSSIDQSLLMFHENKNVIMTLGARMGAKKPIDNWFIPKLELLQSITSSTRKVGALIQWSADATEHAHICCYLDRQEKLRHFVIATTLKSYNPVDVAEENEGEEDNIDHDDEWELSDPRTALLEEMNQTRITTNYFSKATQFDTLSHRQLAYPPRTFIGGTTDIHLNYDPSRNGVKVGDISVDYNIPDLHFALSDFLQRDARGRGIVHGGRFKKETQTSFHDSSIVLPAQTVHASPSGPGWPKGRQNFVLVNIDGAAEWPKSGLTGHAICELCVICLSIGPIDPATGMHTLKVLSLDLVMWQMRN</sequence>
<feature type="domain" description="DUF6830" evidence="1">
    <location>
        <begin position="665"/>
        <end position="719"/>
    </location>
</feature>
<organism evidence="2 3">
    <name type="scientific">Suillus fuscotomentosus</name>
    <dbReference type="NCBI Taxonomy" id="1912939"/>
    <lineage>
        <taxon>Eukaryota</taxon>
        <taxon>Fungi</taxon>
        <taxon>Dikarya</taxon>
        <taxon>Basidiomycota</taxon>
        <taxon>Agaricomycotina</taxon>
        <taxon>Agaricomycetes</taxon>
        <taxon>Agaricomycetidae</taxon>
        <taxon>Boletales</taxon>
        <taxon>Suillineae</taxon>
        <taxon>Suillaceae</taxon>
        <taxon>Suillus</taxon>
    </lineage>
</organism>
<protein>
    <recommendedName>
        <fullName evidence="1">DUF6830 domain-containing protein</fullName>
    </recommendedName>
</protein>
<dbReference type="RefSeq" id="XP_041231699.1">
    <property type="nucleotide sequence ID" value="XM_041376535.1"/>
</dbReference>
<dbReference type="InterPro" id="IPR041078">
    <property type="entry name" value="Plavaka"/>
</dbReference>
<evidence type="ECO:0000313" key="3">
    <source>
        <dbReference type="Proteomes" id="UP001195769"/>
    </source>
</evidence>
<dbReference type="GeneID" id="64670833"/>
<proteinExistence type="predicted"/>
<evidence type="ECO:0000313" key="2">
    <source>
        <dbReference type="EMBL" id="KAG1906124.1"/>
    </source>
</evidence>
<dbReference type="EMBL" id="JABBWK010000005">
    <property type="protein sequence ID" value="KAG1906124.1"/>
    <property type="molecule type" value="Genomic_DNA"/>
</dbReference>
<dbReference type="Pfam" id="PF20722">
    <property type="entry name" value="DUF6830"/>
    <property type="match status" value="2"/>
</dbReference>
<gene>
    <name evidence="2" type="ORF">F5891DRAFT_975575</name>
</gene>
<dbReference type="Pfam" id="PF18759">
    <property type="entry name" value="Plavaka"/>
    <property type="match status" value="1"/>
</dbReference>